<comment type="similarity">
    <text evidence="2">Belongs to the NFX1 family.</text>
</comment>
<dbReference type="Proteomes" id="UP001141552">
    <property type="component" value="Unassembled WGS sequence"/>
</dbReference>
<dbReference type="PROSITE" id="PS50089">
    <property type="entry name" value="ZF_RING_2"/>
    <property type="match status" value="1"/>
</dbReference>
<organism evidence="14 15">
    <name type="scientific">Turnera subulata</name>
    <dbReference type="NCBI Taxonomy" id="218843"/>
    <lineage>
        <taxon>Eukaryota</taxon>
        <taxon>Viridiplantae</taxon>
        <taxon>Streptophyta</taxon>
        <taxon>Embryophyta</taxon>
        <taxon>Tracheophyta</taxon>
        <taxon>Spermatophyta</taxon>
        <taxon>Magnoliopsida</taxon>
        <taxon>eudicotyledons</taxon>
        <taxon>Gunneridae</taxon>
        <taxon>Pentapetalae</taxon>
        <taxon>rosids</taxon>
        <taxon>fabids</taxon>
        <taxon>Malpighiales</taxon>
        <taxon>Passifloraceae</taxon>
        <taxon>Turnera</taxon>
    </lineage>
</organism>
<keyword evidence="15" id="KW-1185">Reference proteome</keyword>
<feature type="region of interest" description="Disordered" evidence="11">
    <location>
        <begin position="1051"/>
        <end position="1078"/>
    </location>
</feature>
<gene>
    <name evidence="14" type="primary">NFXL1</name>
    <name evidence="14" type="ORF">Tsubulata_031349</name>
</gene>
<dbReference type="InterPro" id="IPR034078">
    <property type="entry name" value="NFX1_fam"/>
</dbReference>
<dbReference type="SMART" id="SM00438">
    <property type="entry name" value="ZnF_NFX"/>
    <property type="match status" value="9"/>
</dbReference>
<sequence>MSFQPRNERRDNSNRPRPPPSQSNRQTWVPRASAAAAVVDSNLPPPSSGNGSRGNSTHGPAAPPRDPRRTGNANAFRGHVGRPHYRRQEKEKGGRESEGVEEVKDPNMPQLAQEIQEKLAKSLVECMICYDMVKRSAPIWSCSSCYSIFHLNCIKKWARAPTSVDLTAEKNQGFNWRCPGCQSVQLTSAKEIRYVCFCGKRTDPPSDLYLTPHSCGEPCGKALEKEAHGGVAGGGSNEDLCPHVCVLQCHPGPCPPCKAFAPPRLCPCGKKVITTRCSDRAAVLTCGQRCDKLLSCQRHRCEKVCHVGPCDPCQILVTASCFCKKKEEVVLCGDMAIKGEVKAQDGVFSCNSTCAKLLDCGNHVCSEICHPGTCGDCNFMPGRVKSCHCGKTSLKDERKSCLDPIPTCTKVCGKSLPCGIHQCKETCHAGVCSPCLVLVTQKCRCGSTSRTVECFKTTAENEQFTCDKPCGRKKNCGRHRCSERCCPLSNSHNVHSGDWDPHFCQMACGKKLRCGQHACESLCHSGHCPPCLQTIFTDLTCACGRTSIPPPLPCGTPPPSCQFPCSVPQPCGHPASHGCHFGDCLPCSVPIAKECVGGHVVLGNIPCGSKDIRCNKLCGKTRQCGLHACARTCHPPPCDASWRDEPGSRASCGQTCGAPRRECRHTCAALCHPSAPCPDVRCEFPVTISCSCGRISASVPCDAGGSNGGYGADTVFEASIAQKLPAALQPVESTGKRIPFGLRKLMCDDDCAKLERKRVLADAFDITPPSLDALHFGENSAVTDLLADVYRRDPKWVLAVEERCKYLVLGKSRGTISGLKLHVFCPMLKDKRDAVRLIAERWKLTITAAGWEPKRFIVIHVTPKSKPPPRIIGVKGATILSASHPPSFDPLVDMDPRLVVSFLDLPREADISSLVLRFGGECELVWLNDKNALAVFSDPARAATAMRRLDHASAYHGAAVVFQNGGASASNAWATAGAAKEGGAVALKGNPWKKVVVQDSSRREDPWGGEEWSTGSADIQPSAWKGKEAPIAATVNRWSVLDSEMSSSSSAASLRMEAPAKQLESHHHPGLEPKLITSSSLAQPGGILNEAELSEVVDDWEKAYD</sequence>
<dbReference type="CDD" id="cd16492">
    <property type="entry name" value="RING-CH-C4HC3_NFX1-like"/>
    <property type="match status" value="1"/>
</dbReference>
<reference evidence="14" key="2">
    <citation type="journal article" date="2023" name="Plants (Basel)">
        <title>Annotation of the Turnera subulata (Passifloraceae) Draft Genome Reveals the S-Locus Evolved after the Divergence of Turneroideae from Passifloroideae in a Stepwise Manner.</title>
        <authorList>
            <person name="Henning P.M."/>
            <person name="Roalson E.H."/>
            <person name="Mir W."/>
            <person name="McCubbin A.G."/>
            <person name="Shore J.S."/>
        </authorList>
    </citation>
    <scope>NUCLEOTIDE SEQUENCE</scope>
    <source>
        <strain evidence="14">F60SS</strain>
    </source>
</reference>
<accession>A0A9Q0FSJ0</accession>
<keyword evidence="3" id="KW-0479">Metal-binding</keyword>
<feature type="region of interest" description="Disordered" evidence="11">
    <location>
        <begin position="1"/>
        <end position="109"/>
    </location>
</feature>
<dbReference type="InterPro" id="IPR056234">
    <property type="entry name" value="RRM_NFXL1"/>
</dbReference>
<dbReference type="OrthoDB" id="6512771at2759"/>
<dbReference type="AlphaFoldDB" id="A0A9Q0FSJ0"/>
<evidence type="ECO:0000256" key="11">
    <source>
        <dbReference type="SAM" id="MobiDB-lite"/>
    </source>
</evidence>
<keyword evidence="4" id="KW-0677">Repeat</keyword>
<feature type="domain" description="RING-type" evidence="13">
    <location>
        <begin position="126"/>
        <end position="182"/>
    </location>
</feature>
<dbReference type="InterPro" id="IPR000967">
    <property type="entry name" value="Znf_NFX1"/>
</dbReference>
<evidence type="ECO:0000256" key="10">
    <source>
        <dbReference type="PROSITE-ProRule" id="PRU00175"/>
    </source>
</evidence>
<evidence type="ECO:0000256" key="3">
    <source>
        <dbReference type="ARBA" id="ARBA00022723"/>
    </source>
</evidence>
<dbReference type="PROSITE" id="PS50016">
    <property type="entry name" value="ZF_PHD_2"/>
    <property type="match status" value="1"/>
</dbReference>
<keyword evidence="7" id="KW-0805">Transcription regulation</keyword>
<evidence type="ECO:0000256" key="4">
    <source>
        <dbReference type="ARBA" id="ARBA00022737"/>
    </source>
</evidence>
<dbReference type="GO" id="GO:0000977">
    <property type="term" value="F:RNA polymerase II transcription regulatory region sequence-specific DNA binding"/>
    <property type="evidence" value="ECO:0007669"/>
    <property type="project" value="TreeGrafter"/>
</dbReference>
<reference evidence="14" key="1">
    <citation type="submission" date="2022-02" db="EMBL/GenBank/DDBJ databases">
        <authorList>
            <person name="Henning P.M."/>
            <person name="McCubbin A.G."/>
            <person name="Shore J.S."/>
        </authorList>
    </citation>
    <scope>NUCLEOTIDE SEQUENCE</scope>
    <source>
        <strain evidence="14">F60SS</strain>
        <tissue evidence="14">Leaves</tissue>
    </source>
</reference>
<protein>
    <submittedName>
        <fullName evidence="14">NF-X1-type zinc finger protein nfxl1</fullName>
    </submittedName>
</protein>
<dbReference type="Pfam" id="PF24435">
    <property type="entry name" value="RRM_NFXL1"/>
    <property type="match status" value="1"/>
</dbReference>
<dbReference type="InterPro" id="IPR019787">
    <property type="entry name" value="Znf_PHD-finger"/>
</dbReference>
<dbReference type="GO" id="GO:0000981">
    <property type="term" value="F:DNA-binding transcription factor activity, RNA polymerase II-specific"/>
    <property type="evidence" value="ECO:0007669"/>
    <property type="project" value="TreeGrafter"/>
</dbReference>
<comment type="subcellular location">
    <subcellularLocation>
        <location evidence="1">Nucleus</location>
    </subcellularLocation>
</comment>
<proteinExistence type="inferred from homology"/>
<evidence type="ECO:0000256" key="5">
    <source>
        <dbReference type="ARBA" id="ARBA00022771"/>
    </source>
</evidence>
<feature type="domain" description="PHD-type" evidence="12">
    <location>
        <begin position="123"/>
        <end position="184"/>
    </location>
</feature>
<evidence type="ECO:0000313" key="15">
    <source>
        <dbReference type="Proteomes" id="UP001141552"/>
    </source>
</evidence>
<name>A0A9Q0FSJ0_9ROSI</name>
<evidence type="ECO:0000256" key="6">
    <source>
        <dbReference type="ARBA" id="ARBA00022833"/>
    </source>
</evidence>
<evidence type="ECO:0000256" key="2">
    <source>
        <dbReference type="ARBA" id="ARBA00007269"/>
    </source>
</evidence>
<dbReference type="PANTHER" id="PTHR12360:SF12">
    <property type="entry name" value="TRANSCRIPTIONAL REPRESSOR NF-X1"/>
    <property type="match status" value="1"/>
</dbReference>
<evidence type="ECO:0000256" key="9">
    <source>
        <dbReference type="ARBA" id="ARBA00023242"/>
    </source>
</evidence>
<keyword evidence="9" id="KW-0539">Nucleus</keyword>
<evidence type="ECO:0000259" key="12">
    <source>
        <dbReference type="PROSITE" id="PS50016"/>
    </source>
</evidence>
<evidence type="ECO:0000256" key="1">
    <source>
        <dbReference type="ARBA" id="ARBA00004123"/>
    </source>
</evidence>
<evidence type="ECO:0000259" key="13">
    <source>
        <dbReference type="PROSITE" id="PS50089"/>
    </source>
</evidence>
<dbReference type="PANTHER" id="PTHR12360">
    <property type="entry name" value="NUCLEAR TRANSCRIPTION FACTOR, X-BOX BINDING 1 NFX1"/>
    <property type="match status" value="1"/>
</dbReference>
<feature type="compositionally biased region" description="Basic and acidic residues" evidence="11">
    <location>
        <begin position="1"/>
        <end position="14"/>
    </location>
</feature>
<feature type="compositionally biased region" description="Basic and acidic residues" evidence="11">
    <location>
        <begin position="86"/>
        <end position="105"/>
    </location>
</feature>
<evidence type="ECO:0000256" key="7">
    <source>
        <dbReference type="ARBA" id="ARBA00023015"/>
    </source>
</evidence>
<dbReference type="SUPFAM" id="SSF57850">
    <property type="entry name" value="RING/U-box"/>
    <property type="match status" value="1"/>
</dbReference>
<evidence type="ECO:0000313" key="14">
    <source>
        <dbReference type="EMBL" id="KAJ4835807.1"/>
    </source>
</evidence>
<dbReference type="EMBL" id="JAKUCV010004288">
    <property type="protein sequence ID" value="KAJ4835807.1"/>
    <property type="molecule type" value="Genomic_DNA"/>
</dbReference>
<dbReference type="Pfam" id="PF01422">
    <property type="entry name" value="zf-NF-X1"/>
    <property type="match status" value="8"/>
</dbReference>
<keyword evidence="6" id="KW-0862">Zinc</keyword>
<dbReference type="GO" id="GO:0005634">
    <property type="term" value="C:nucleus"/>
    <property type="evidence" value="ECO:0007669"/>
    <property type="project" value="UniProtKB-SubCell"/>
</dbReference>
<feature type="region of interest" description="Disordered" evidence="11">
    <location>
        <begin position="997"/>
        <end position="1021"/>
    </location>
</feature>
<dbReference type="CDD" id="cd06008">
    <property type="entry name" value="NF-X1-zinc-finger"/>
    <property type="match status" value="7"/>
</dbReference>
<keyword evidence="5 10" id="KW-0863">Zinc-finger</keyword>
<dbReference type="GO" id="GO:0008270">
    <property type="term" value="F:zinc ion binding"/>
    <property type="evidence" value="ECO:0007669"/>
    <property type="project" value="UniProtKB-KW"/>
</dbReference>
<dbReference type="InterPro" id="IPR001841">
    <property type="entry name" value="Znf_RING"/>
</dbReference>
<comment type="caution">
    <text evidence="14">The sequence shown here is derived from an EMBL/GenBank/DDBJ whole genome shotgun (WGS) entry which is preliminary data.</text>
</comment>
<evidence type="ECO:0000256" key="8">
    <source>
        <dbReference type="ARBA" id="ARBA00023163"/>
    </source>
</evidence>
<keyword evidence="8" id="KW-0804">Transcription</keyword>